<evidence type="ECO:0000313" key="2">
    <source>
        <dbReference type="EMBL" id="CAB4821117.1"/>
    </source>
</evidence>
<feature type="compositionally biased region" description="Polar residues" evidence="1">
    <location>
        <begin position="86"/>
        <end position="96"/>
    </location>
</feature>
<dbReference type="EMBL" id="CAFABA010000019">
    <property type="protein sequence ID" value="CAB4821117.1"/>
    <property type="molecule type" value="Genomic_DNA"/>
</dbReference>
<organism evidence="2">
    <name type="scientific">freshwater metagenome</name>
    <dbReference type="NCBI Taxonomy" id="449393"/>
    <lineage>
        <taxon>unclassified sequences</taxon>
        <taxon>metagenomes</taxon>
        <taxon>ecological metagenomes</taxon>
    </lineage>
</organism>
<feature type="region of interest" description="Disordered" evidence="1">
    <location>
        <begin position="67"/>
        <end position="96"/>
    </location>
</feature>
<dbReference type="AlphaFoldDB" id="A0A6J6ZS49"/>
<evidence type="ECO:0000256" key="1">
    <source>
        <dbReference type="SAM" id="MobiDB-lite"/>
    </source>
</evidence>
<name>A0A6J6ZS49_9ZZZZ</name>
<sequence length="96" mass="10225">MTSNNPEQLRRPIEIVRLLPPEAPSASGVARSRGAWPEPLVHSSVHETRTFAKRPHPGERVWVVSPASGPLARAGDHGPPPAPNSIDGTVSATSLR</sequence>
<proteinExistence type="predicted"/>
<protein>
    <submittedName>
        <fullName evidence="2">Unannotated protein</fullName>
    </submittedName>
</protein>
<reference evidence="2" key="1">
    <citation type="submission" date="2020-05" db="EMBL/GenBank/DDBJ databases">
        <authorList>
            <person name="Chiriac C."/>
            <person name="Salcher M."/>
            <person name="Ghai R."/>
            <person name="Kavagutti S V."/>
        </authorList>
    </citation>
    <scope>NUCLEOTIDE SEQUENCE</scope>
</reference>
<gene>
    <name evidence="2" type="ORF">UFOPK3139_00714</name>
</gene>
<accession>A0A6J6ZS49</accession>